<feature type="compositionally biased region" description="Basic and acidic residues" evidence="1">
    <location>
        <begin position="283"/>
        <end position="299"/>
    </location>
</feature>
<keyword evidence="3" id="KW-1185">Reference proteome</keyword>
<organism evidence="2 3">
    <name type="scientific">Amycolatopsis nalaikhensis</name>
    <dbReference type="NCBI Taxonomy" id="715472"/>
    <lineage>
        <taxon>Bacteria</taxon>
        <taxon>Bacillati</taxon>
        <taxon>Actinomycetota</taxon>
        <taxon>Actinomycetes</taxon>
        <taxon>Pseudonocardiales</taxon>
        <taxon>Pseudonocardiaceae</taxon>
        <taxon>Amycolatopsis</taxon>
    </lineage>
</organism>
<feature type="compositionally biased region" description="Low complexity" evidence="1">
    <location>
        <begin position="84"/>
        <end position="94"/>
    </location>
</feature>
<feature type="compositionally biased region" description="Low complexity" evidence="1">
    <location>
        <begin position="1"/>
        <end position="13"/>
    </location>
</feature>
<feature type="compositionally biased region" description="Basic and acidic residues" evidence="1">
    <location>
        <begin position="154"/>
        <end position="165"/>
    </location>
</feature>
<reference evidence="2 3" key="1">
    <citation type="submission" date="2023-06" db="EMBL/GenBank/DDBJ databases">
        <authorList>
            <person name="Oyuntsetseg B."/>
            <person name="Kim S.B."/>
        </authorList>
    </citation>
    <scope>NUCLEOTIDE SEQUENCE [LARGE SCALE GENOMIC DNA]</scope>
    <source>
        <strain evidence="2 3">2-2</strain>
    </source>
</reference>
<accession>A0ABY8XQZ5</accession>
<evidence type="ECO:0000313" key="2">
    <source>
        <dbReference type="EMBL" id="WIV58089.1"/>
    </source>
</evidence>
<feature type="region of interest" description="Disordered" evidence="1">
    <location>
        <begin position="1"/>
        <end position="22"/>
    </location>
</feature>
<evidence type="ECO:0000313" key="3">
    <source>
        <dbReference type="Proteomes" id="UP001227101"/>
    </source>
</evidence>
<proteinExistence type="predicted"/>
<dbReference type="RefSeq" id="WP_285455415.1">
    <property type="nucleotide sequence ID" value="NZ_CP127173.1"/>
</dbReference>
<name>A0ABY8XQZ5_9PSEU</name>
<feature type="compositionally biased region" description="Gly residues" evidence="1">
    <location>
        <begin position="252"/>
        <end position="266"/>
    </location>
</feature>
<dbReference type="Proteomes" id="UP001227101">
    <property type="component" value="Chromosome"/>
</dbReference>
<sequence>MAPVAPVRPAVASGGAGAPPWPVVVVPDPLPGSGARGGVAASAGPVELPLALRAGAGLSGVPGSRAGTGPGEVPSASRAEAGGEPAAFSAAEPLAAREEDFARGEPTLPADRGEPELFAGQDWSAEPERLAGRGDSQVGPELFTGRSQSAVSSREPESLADRGEPELVAVPDGSPAFFGEPTALAAAGQPGSSTAGDDSIALAGAPEPAEPPTASGPEAFAGTEGAGVEVAPAPSKAAEPTGKRPGKAAGSSRGGHAGVKHGGGSRTGEPIEVSRGGHAKAKHDRDSVEASRDDREERTATGSAAASSTDHEGIPFHGSADGDLPAGER</sequence>
<protein>
    <submittedName>
        <fullName evidence="2">Uncharacterized protein</fullName>
    </submittedName>
</protein>
<evidence type="ECO:0000256" key="1">
    <source>
        <dbReference type="SAM" id="MobiDB-lite"/>
    </source>
</evidence>
<gene>
    <name evidence="2" type="ORF">QP939_05320</name>
</gene>
<feature type="region of interest" description="Disordered" evidence="1">
    <location>
        <begin position="56"/>
        <end position="329"/>
    </location>
</feature>
<dbReference type="EMBL" id="CP127173">
    <property type="protein sequence ID" value="WIV58089.1"/>
    <property type="molecule type" value="Genomic_DNA"/>
</dbReference>
<feature type="compositionally biased region" description="Low complexity" evidence="1">
    <location>
        <begin position="203"/>
        <end position="219"/>
    </location>
</feature>